<dbReference type="GO" id="GO:0004124">
    <property type="term" value="F:cysteine synthase activity"/>
    <property type="evidence" value="ECO:0007669"/>
    <property type="project" value="UniProtKB-EC"/>
</dbReference>
<evidence type="ECO:0000256" key="3">
    <source>
        <dbReference type="ARBA" id="ARBA00007103"/>
    </source>
</evidence>
<dbReference type="InterPro" id="IPR050214">
    <property type="entry name" value="Cys_Synth/Cystath_Beta-Synth"/>
</dbReference>
<dbReference type="Proteomes" id="UP000266389">
    <property type="component" value="Unassembled WGS sequence"/>
</dbReference>
<evidence type="ECO:0000256" key="5">
    <source>
        <dbReference type="ARBA" id="ARBA00022605"/>
    </source>
</evidence>
<organism evidence="12 13">
    <name type="scientific">Candidatus Thermochlorobacter aerophilus</name>
    <dbReference type="NCBI Taxonomy" id="1868324"/>
    <lineage>
        <taxon>Bacteria</taxon>
        <taxon>Pseudomonadati</taxon>
        <taxon>Chlorobiota</taxon>
        <taxon>Chlorobiia</taxon>
        <taxon>Chlorobiales</taxon>
        <taxon>Candidatus Thermochlorobacteriaceae</taxon>
        <taxon>Candidatus Thermochlorobacter</taxon>
    </lineage>
</organism>
<evidence type="ECO:0000313" key="12">
    <source>
        <dbReference type="EMBL" id="RFM23692.1"/>
    </source>
</evidence>
<dbReference type="CDD" id="cd01561">
    <property type="entry name" value="CBS_like"/>
    <property type="match status" value="1"/>
</dbReference>
<dbReference type="InterPro" id="IPR001216">
    <property type="entry name" value="P-phosphate_BS"/>
</dbReference>
<dbReference type="Pfam" id="PF00291">
    <property type="entry name" value="PALP"/>
    <property type="match status" value="1"/>
</dbReference>
<protein>
    <recommendedName>
        <fullName evidence="4">cysteine synthase</fullName>
        <ecNumber evidence="4">2.5.1.47</ecNumber>
    </recommendedName>
</protein>
<reference evidence="12 13" key="1">
    <citation type="journal article" date="2011" name="ISME J.">
        <title>Community ecology of hot spring cyanobacterial mats: predominant populations and their functional potential.</title>
        <authorList>
            <person name="Klatt C.G."/>
            <person name="Wood J.M."/>
            <person name="Rusch D.B."/>
            <person name="Bateson M.M."/>
            <person name="Hamamura N."/>
            <person name="Heidelberg J.F."/>
            <person name="Grossman A.R."/>
            <person name="Bhaya D."/>
            <person name="Cohan F.M."/>
            <person name="Kuhl M."/>
            <person name="Bryant D.A."/>
            <person name="Ward D.M."/>
        </authorList>
    </citation>
    <scope>NUCLEOTIDE SEQUENCE [LARGE SCALE GENOMIC DNA]</scope>
    <source>
        <strain evidence="12">OS</strain>
    </source>
</reference>
<evidence type="ECO:0000256" key="7">
    <source>
        <dbReference type="ARBA" id="ARBA00022898"/>
    </source>
</evidence>
<comment type="catalytic activity">
    <reaction evidence="9">
        <text>O-acetyl-L-serine + hydrogen sulfide = L-cysteine + acetate</text>
        <dbReference type="Rhea" id="RHEA:14829"/>
        <dbReference type="ChEBI" id="CHEBI:29919"/>
        <dbReference type="ChEBI" id="CHEBI:30089"/>
        <dbReference type="ChEBI" id="CHEBI:35235"/>
        <dbReference type="ChEBI" id="CHEBI:58340"/>
        <dbReference type="EC" id="2.5.1.47"/>
    </reaction>
</comment>
<keyword evidence="6" id="KW-0808">Transferase</keyword>
<evidence type="ECO:0000313" key="13">
    <source>
        <dbReference type="Proteomes" id="UP000266389"/>
    </source>
</evidence>
<comment type="similarity">
    <text evidence="3">Belongs to the cysteine synthase/cystathionine beta-synthase family.</text>
</comment>
<comment type="cofactor">
    <cofactor evidence="1 10">
        <name>pyridoxal 5'-phosphate</name>
        <dbReference type="ChEBI" id="CHEBI:597326"/>
    </cofactor>
</comment>
<dbReference type="FunFam" id="3.40.50.1100:FF:000003">
    <property type="entry name" value="Cystathionine beta-synthase"/>
    <property type="match status" value="1"/>
</dbReference>
<dbReference type="Gene3D" id="3.40.50.1100">
    <property type="match status" value="2"/>
</dbReference>
<dbReference type="PROSITE" id="PS00901">
    <property type="entry name" value="CYS_SYNTHASE"/>
    <property type="match status" value="1"/>
</dbReference>
<comment type="pathway">
    <text evidence="2">Amino-acid biosynthesis; L-cysteine biosynthesis; L-cysteine from L-serine: step 2/2.</text>
</comment>
<evidence type="ECO:0000256" key="6">
    <source>
        <dbReference type="ARBA" id="ARBA00022679"/>
    </source>
</evidence>
<dbReference type="SUPFAM" id="SSF53686">
    <property type="entry name" value="Tryptophan synthase beta subunit-like PLP-dependent enzymes"/>
    <property type="match status" value="1"/>
</dbReference>
<dbReference type="EC" id="2.5.1.47" evidence="4"/>
<dbReference type="InterPro" id="IPR001926">
    <property type="entry name" value="TrpB-like_PALP"/>
</dbReference>
<evidence type="ECO:0000256" key="1">
    <source>
        <dbReference type="ARBA" id="ARBA00001933"/>
    </source>
</evidence>
<dbReference type="InterPro" id="IPR005856">
    <property type="entry name" value="Cys_synth"/>
</dbReference>
<dbReference type="GO" id="GO:0006535">
    <property type="term" value="P:cysteine biosynthetic process from serine"/>
    <property type="evidence" value="ECO:0007669"/>
    <property type="project" value="InterPro"/>
</dbReference>
<accession>A0A395LYX7</accession>
<dbReference type="NCBIfam" id="TIGR01136">
    <property type="entry name" value="cysKM"/>
    <property type="match status" value="1"/>
</dbReference>
<keyword evidence="5" id="KW-0028">Amino-acid biosynthesis</keyword>
<evidence type="ECO:0000259" key="11">
    <source>
        <dbReference type="Pfam" id="PF00291"/>
    </source>
</evidence>
<feature type="domain" description="Tryptophan synthase beta chain-like PALP" evidence="11">
    <location>
        <begin position="19"/>
        <end position="305"/>
    </location>
</feature>
<dbReference type="AlphaFoldDB" id="A0A395LYX7"/>
<dbReference type="EMBL" id="PHFL01000060">
    <property type="protein sequence ID" value="RFM23692.1"/>
    <property type="molecule type" value="Genomic_DNA"/>
</dbReference>
<keyword evidence="8" id="KW-0198">Cysteine biosynthesis</keyword>
<evidence type="ECO:0000256" key="10">
    <source>
        <dbReference type="PIRSR" id="PIRSR605856-51"/>
    </source>
</evidence>
<dbReference type="InterPro" id="IPR036052">
    <property type="entry name" value="TrpB-like_PALP_sf"/>
</dbReference>
<evidence type="ECO:0000256" key="9">
    <source>
        <dbReference type="ARBA" id="ARBA00047931"/>
    </source>
</evidence>
<proteinExistence type="inferred from homology"/>
<comment type="caution">
    <text evidence="12">The sequence shown here is derived from an EMBL/GenBank/DDBJ whole genome shotgun (WGS) entry which is preliminary data.</text>
</comment>
<sequence length="321" mass="35608">MLSSLESVPLTKERQGVLSLIGKTPLIRLHKLPTLWGIRDDVEIYGKCEFMNPGGSVKDRPALNIIETAERQGLLTKDKILLDATSGNTGIAYAMICAIKGYRVQLCVPESASPERKRILQAYGAEIIYTPAAESSDGAILKARELYAQNPEKYFYADQYSNDANWQAHFHTTGVELWEQTNGRITHFIAAIGTSGSFIGTSRRLKQYNPAVQCIAVQPDVAVHGIEGIKHLESAMVPKIYDPSVPDMFMEVSTEKAYEFAKRLAAVEGLFVGISAAANVYASLKLAKEFSQRHEPAVIVCILCDGGMKYLSEHFWEKRFE</sequence>
<keyword evidence="7 10" id="KW-0663">Pyridoxal phosphate</keyword>
<gene>
    <name evidence="12" type="ORF">D0433_10015</name>
</gene>
<evidence type="ECO:0000256" key="4">
    <source>
        <dbReference type="ARBA" id="ARBA00012681"/>
    </source>
</evidence>
<name>A0A395LYX7_9BACT</name>
<feature type="modified residue" description="N6-(pyridoxal phosphate)lysine" evidence="10">
    <location>
        <position position="58"/>
    </location>
</feature>
<evidence type="ECO:0000256" key="2">
    <source>
        <dbReference type="ARBA" id="ARBA00004962"/>
    </source>
</evidence>
<dbReference type="PANTHER" id="PTHR10314">
    <property type="entry name" value="CYSTATHIONINE BETA-SYNTHASE"/>
    <property type="match status" value="1"/>
</dbReference>
<evidence type="ECO:0000256" key="8">
    <source>
        <dbReference type="ARBA" id="ARBA00023192"/>
    </source>
</evidence>